<dbReference type="EMBL" id="KV876062">
    <property type="protein sequence ID" value="RZR73942.1"/>
    <property type="molecule type" value="Genomic_DNA"/>
</dbReference>
<dbReference type="AlphaFoldDB" id="A0A445MI42"/>
<protein>
    <submittedName>
        <fullName evidence="1">Uncharacterized protein</fullName>
    </submittedName>
</protein>
<reference evidence="1" key="1">
    <citation type="journal article" date="2018" name="Data Brief">
        <title>Genome sequence data from 17 accessions of Ensete ventricosum, a staple food crop for millions in Ethiopia.</title>
        <authorList>
            <person name="Yemataw Z."/>
            <person name="Muzemil S."/>
            <person name="Ambachew D."/>
            <person name="Tripathi L."/>
            <person name="Tesfaye K."/>
            <person name="Chala A."/>
            <person name="Farbos A."/>
            <person name="O'Neill P."/>
            <person name="Moore K."/>
            <person name="Grant M."/>
            <person name="Studholme D.J."/>
        </authorList>
    </citation>
    <scope>NUCLEOTIDE SEQUENCE [LARGE SCALE GENOMIC DNA]</scope>
    <source>
        <tissue evidence="1">Leaf</tissue>
    </source>
</reference>
<gene>
    <name evidence="1" type="ORF">BHM03_00029981</name>
</gene>
<organism evidence="1">
    <name type="scientific">Ensete ventricosum</name>
    <name type="common">Abyssinian banana</name>
    <name type="synonym">Musa ensete</name>
    <dbReference type="NCBI Taxonomy" id="4639"/>
    <lineage>
        <taxon>Eukaryota</taxon>
        <taxon>Viridiplantae</taxon>
        <taxon>Streptophyta</taxon>
        <taxon>Embryophyta</taxon>
        <taxon>Tracheophyta</taxon>
        <taxon>Spermatophyta</taxon>
        <taxon>Magnoliopsida</taxon>
        <taxon>Liliopsida</taxon>
        <taxon>Zingiberales</taxon>
        <taxon>Musaceae</taxon>
        <taxon>Ensete</taxon>
    </lineage>
</organism>
<dbReference type="Proteomes" id="UP000290560">
    <property type="component" value="Unassembled WGS sequence"/>
</dbReference>
<proteinExistence type="predicted"/>
<evidence type="ECO:0000313" key="1">
    <source>
        <dbReference type="EMBL" id="RZR73942.1"/>
    </source>
</evidence>
<sequence>MHLRRIHSTLSSTEQEIQRKLNLFLWTQLDWSNHTKLGMREDELIIGAVRRRGSWRQQSSNWYSAGRRRRIRRKGGSNRGCRRDVDYHRHIDVLRPLNEEVFLDHLRVLCFKASLGNMGILQLLVQGHQSLLIVRDIQSRLLLDVNRHLPNILKSSLCLPERRRWRLLTEEEAQMCLEDSVLQMMSDGRILRRTFGFAGAERELLEA</sequence>
<accession>A0A445MI42</accession>
<name>A0A445MI42_ENSVE</name>